<comment type="caution">
    <text evidence="4">The sequence shown here is derived from an EMBL/GenBank/DDBJ whole genome shotgun (WGS) entry which is preliminary data.</text>
</comment>
<organism evidence="4 5">
    <name type="scientific">Pieris macdunnoughi</name>
    <dbReference type="NCBI Taxonomy" id="345717"/>
    <lineage>
        <taxon>Eukaryota</taxon>
        <taxon>Metazoa</taxon>
        <taxon>Ecdysozoa</taxon>
        <taxon>Arthropoda</taxon>
        <taxon>Hexapoda</taxon>
        <taxon>Insecta</taxon>
        <taxon>Pterygota</taxon>
        <taxon>Neoptera</taxon>
        <taxon>Endopterygota</taxon>
        <taxon>Lepidoptera</taxon>
        <taxon>Glossata</taxon>
        <taxon>Ditrysia</taxon>
        <taxon>Papilionoidea</taxon>
        <taxon>Pieridae</taxon>
        <taxon>Pierinae</taxon>
        <taxon>Pieris</taxon>
    </lineage>
</organism>
<dbReference type="Proteomes" id="UP000663880">
    <property type="component" value="Unassembled WGS sequence"/>
</dbReference>
<dbReference type="EMBL" id="CAJOBZ010000076">
    <property type="protein sequence ID" value="CAF4954351.1"/>
    <property type="molecule type" value="Genomic_DNA"/>
</dbReference>
<dbReference type="PANTHER" id="PTHR48051">
    <property type="match status" value="1"/>
</dbReference>
<keyword evidence="2" id="KW-0677">Repeat</keyword>
<evidence type="ECO:0000256" key="2">
    <source>
        <dbReference type="ARBA" id="ARBA00022737"/>
    </source>
</evidence>
<dbReference type="PROSITE" id="PS51450">
    <property type="entry name" value="LRR"/>
    <property type="match status" value="2"/>
</dbReference>
<protein>
    <recommendedName>
        <fullName evidence="6">Leucine rich repeat protein</fullName>
    </recommendedName>
</protein>
<dbReference type="PANTHER" id="PTHR48051:SF1">
    <property type="entry name" value="RAS SUPPRESSOR PROTEIN 1"/>
    <property type="match status" value="1"/>
</dbReference>
<name>A0A821Y157_9NEOP</name>
<dbReference type="SMART" id="SM00369">
    <property type="entry name" value="LRR_TYP"/>
    <property type="match status" value="4"/>
</dbReference>
<evidence type="ECO:0000256" key="3">
    <source>
        <dbReference type="SAM" id="MobiDB-lite"/>
    </source>
</evidence>
<dbReference type="Gene3D" id="3.80.10.10">
    <property type="entry name" value="Ribonuclease Inhibitor"/>
    <property type="match status" value="2"/>
</dbReference>
<feature type="compositionally biased region" description="Polar residues" evidence="3">
    <location>
        <begin position="369"/>
        <end position="387"/>
    </location>
</feature>
<proteinExistence type="predicted"/>
<keyword evidence="1" id="KW-0433">Leucine-rich repeat</keyword>
<evidence type="ECO:0000256" key="1">
    <source>
        <dbReference type="ARBA" id="ARBA00022614"/>
    </source>
</evidence>
<dbReference type="InterPro" id="IPR001611">
    <property type="entry name" value="Leu-rich_rpt"/>
</dbReference>
<dbReference type="GO" id="GO:0005737">
    <property type="term" value="C:cytoplasm"/>
    <property type="evidence" value="ECO:0007669"/>
    <property type="project" value="TreeGrafter"/>
</dbReference>
<feature type="region of interest" description="Disordered" evidence="3">
    <location>
        <begin position="362"/>
        <end position="390"/>
    </location>
</feature>
<reference evidence="4" key="1">
    <citation type="submission" date="2021-02" db="EMBL/GenBank/DDBJ databases">
        <authorList>
            <person name="Steward A R."/>
        </authorList>
    </citation>
    <scope>NUCLEOTIDE SEQUENCE</scope>
</reference>
<accession>A0A821Y157</accession>
<gene>
    <name evidence="4" type="ORF">PMACD_LOCUS16036</name>
</gene>
<keyword evidence="5" id="KW-1185">Reference proteome</keyword>
<dbReference type="InterPro" id="IPR003591">
    <property type="entry name" value="Leu-rich_rpt_typical-subtyp"/>
</dbReference>
<evidence type="ECO:0000313" key="5">
    <source>
        <dbReference type="Proteomes" id="UP000663880"/>
    </source>
</evidence>
<dbReference type="OrthoDB" id="2021138at2759"/>
<dbReference type="InterPro" id="IPR050216">
    <property type="entry name" value="LRR_domain-containing"/>
</dbReference>
<dbReference type="AlphaFoldDB" id="A0A821Y157"/>
<dbReference type="Pfam" id="PF13855">
    <property type="entry name" value="LRR_8"/>
    <property type="match status" value="2"/>
</dbReference>
<dbReference type="SUPFAM" id="SSF52058">
    <property type="entry name" value="L domain-like"/>
    <property type="match status" value="1"/>
</dbReference>
<dbReference type="InterPro" id="IPR032675">
    <property type="entry name" value="LRR_dom_sf"/>
</dbReference>
<sequence length="459" mass="53859">MEKNEEKPVLKRNAFNILNNKNENITFIDLSNQHFTNLNNNLILPIHLCEINLSHNSLTRVPQSIMDLTNIRKLDLSYNNIEAFDDVPSFCHIIEDLDLSNNNIHSPPYWVWAASPKKLVKLNMSNNTNLKDEYLFEFLQHKPLVKEVIIHNCRINKDYKLIATFVNAKSIQLGNSYTLCKANAFYDIPFKGLIECINLEKLNVQNTFINSVTAKIGVFEKLIEIDLSCNKIDALPKEFCTLKNLEVCLLSFNQLLYLPEEILQLQKLKVLSLNNNELCMLPNNWSNMKNLKSLDLYDNFLCDLPEINNYDEIDLAQNYFEEPENYVYIEKQKKIRLKYSEQRYCGRKKEVVKEEWDHTPNLTDDELQWNENENNETYQNRPSSTSSEDWEAEDWWVPHMTAKSRTSPQSPWVMFIQKKINEGHFCPIDLHKEPIDKVSQPKVFRTVSGQFDDYSDDDN</sequence>
<evidence type="ECO:0008006" key="6">
    <source>
        <dbReference type="Google" id="ProtNLM"/>
    </source>
</evidence>
<evidence type="ECO:0000313" key="4">
    <source>
        <dbReference type="EMBL" id="CAF4954351.1"/>
    </source>
</evidence>